<name>A0A8T0GNP6_CERPU</name>
<dbReference type="AlphaFoldDB" id="A0A8T0GNP6"/>
<evidence type="ECO:0000256" key="1">
    <source>
        <dbReference type="SAM" id="MobiDB-lite"/>
    </source>
</evidence>
<proteinExistence type="predicted"/>
<evidence type="ECO:0000313" key="2">
    <source>
        <dbReference type="EMBL" id="KAG0560217.1"/>
    </source>
</evidence>
<accession>A0A8T0GNP6</accession>
<dbReference type="EMBL" id="CM026431">
    <property type="protein sequence ID" value="KAG0560217.1"/>
    <property type="molecule type" value="Genomic_DNA"/>
</dbReference>
<protein>
    <submittedName>
        <fullName evidence="2">Uncharacterized protein</fullName>
    </submittedName>
</protein>
<keyword evidence="3" id="KW-1185">Reference proteome</keyword>
<sequence>MIIPKPYTSSPCTATPKTTHFLSTPFPELQNRAPHEHHKKPQFQQPRNTDVNFLGLQSVKYFVLEQKQGRYCNLSHATTRPGLSLYTEHLSCRDIRSIPRQTRHSNVDHRHGTLRRNELSCSVQSFAH</sequence>
<evidence type="ECO:0000313" key="3">
    <source>
        <dbReference type="Proteomes" id="UP000822688"/>
    </source>
</evidence>
<dbReference type="Proteomes" id="UP000822688">
    <property type="component" value="Chromosome 10"/>
</dbReference>
<gene>
    <name evidence="2" type="ORF">KC19_10G163300</name>
</gene>
<feature type="region of interest" description="Disordered" evidence="1">
    <location>
        <begin position="25"/>
        <end position="48"/>
    </location>
</feature>
<comment type="caution">
    <text evidence="2">The sequence shown here is derived from an EMBL/GenBank/DDBJ whole genome shotgun (WGS) entry which is preliminary data.</text>
</comment>
<organism evidence="2 3">
    <name type="scientific">Ceratodon purpureus</name>
    <name type="common">Fire moss</name>
    <name type="synonym">Dicranum purpureum</name>
    <dbReference type="NCBI Taxonomy" id="3225"/>
    <lineage>
        <taxon>Eukaryota</taxon>
        <taxon>Viridiplantae</taxon>
        <taxon>Streptophyta</taxon>
        <taxon>Embryophyta</taxon>
        <taxon>Bryophyta</taxon>
        <taxon>Bryophytina</taxon>
        <taxon>Bryopsida</taxon>
        <taxon>Dicranidae</taxon>
        <taxon>Pseudoditrichales</taxon>
        <taxon>Ditrichaceae</taxon>
        <taxon>Ceratodon</taxon>
    </lineage>
</organism>
<reference evidence="2" key="1">
    <citation type="submission" date="2020-06" db="EMBL/GenBank/DDBJ databases">
        <title>WGS assembly of Ceratodon purpureus strain R40.</title>
        <authorList>
            <person name="Carey S.B."/>
            <person name="Jenkins J."/>
            <person name="Shu S."/>
            <person name="Lovell J.T."/>
            <person name="Sreedasyam A."/>
            <person name="Maumus F."/>
            <person name="Tiley G.P."/>
            <person name="Fernandez-Pozo N."/>
            <person name="Barry K."/>
            <person name="Chen C."/>
            <person name="Wang M."/>
            <person name="Lipzen A."/>
            <person name="Daum C."/>
            <person name="Saski C.A."/>
            <person name="Payton A.C."/>
            <person name="Mcbreen J.C."/>
            <person name="Conrad R.E."/>
            <person name="Kollar L.M."/>
            <person name="Olsson S."/>
            <person name="Huttunen S."/>
            <person name="Landis J.B."/>
            <person name="Wickett N.J."/>
            <person name="Johnson M.G."/>
            <person name="Rensing S.A."/>
            <person name="Grimwood J."/>
            <person name="Schmutz J."/>
            <person name="Mcdaniel S.F."/>
        </authorList>
    </citation>
    <scope>NUCLEOTIDE SEQUENCE</scope>
    <source>
        <strain evidence="2">R40</strain>
    </source>
</reference>